<reference evidence="1" key="1">
    <citation type="submission" date="2022-07" db="EMBL/GenBank/DDBJ databases">
        <title>Genome Sequence of Lecanicillium saksenae.</title>
        <authorList>
            <person name="Buettner E."/>
        </authorList>
    </citation>
    <scope>NUCLEOTIDE SEQUENCE</scope>
    <source>
        <strain evidence="1">VT-O1</strain>
    </source>
</reference>
<protein>
    <submittedName>
        <fullName evidence="1">Uncharacterized protein</fullName>
    </submittedName>
</protein>
<proteinExistence type="predicted"/>
<gene>
    <name evidence="1" type="ORF">NLG97_g10705</name>
</gene>
<evidence type="ECO:0000313" key="1">
    <source>
        <dbReference type="EMBL" id="KAJ3472805.1"/>
    </source>
</evidence>
<sequence length="390" mass="41172">MALQWWHTSNGSEVAGRAPLVVVVVVVMYLSCASLSFSSFLACWATQRFLCSSRWQHKMPRYLSFFLLFAAFRSSSAFPNPAHYLFNHPLAAGTNETQHLLVRAGEPQPLTTCGYLDGSPDHFRTANPGYNCRFDTANSLWGYCPTTVVRAVDCGLAGACIDQHDCTKGCGNLQGKLTTFTCDSSEYCSTAVLALATDQSYSYIACGRKSGIDNYFVSPTAATTTTTPPPQDIKTTQPKPQPTAAPEPEQTSRTPATTSSSTGNTSGGNGGSTSSGNGGSTTSPAPTSSGTVTAASSTATPGGSGANNTPAIIGGVIGGIALLCIFGLAAIYLIRRDKKATAKRNQEKRRTELSTSPNTEDKKDRSHRATGGWGPRELPAQQSDPVELPS</sequence>
<keyword evidence="2" id="KW-1185">Reference proteome</keyword>
<accession>A0ACC1QED7</accession>
<organism evidence="1 2">
    <name type="scientific">Lecanicillium saksenae</name>
    <dbReference type="NCBI Taxonomy" id="468837"/>
    <lineage>
        <taxon>Eukaryota</taxon>
        <taxon>Fungi</taxon>
        <taxon>Dikarya</taxon>
        <taxon>Ascomycota</taxon>
        <taxon>Pezizomycotina</taxon>
        <taxon>Sordariomycetes</taxon>
        <taxon>Hypocreomycetidae</taxon>
        <taxon>Hypocreales</taxon>
        <taxon>Cordycipitaceae</taxon>
        <taxon>Lecanicillium</taxon>
    </lineage>
</organism>
<name>A0ACC1QED7_9HYPO</name>
<dbReference type="Proteomes" id="UP001148737">
    <property type="component" value="Unassembled WGS sequence"/>
</dbReference>
<evidence type="ECO:0000313" key="2">
    <source>
        <dbReference type="Proteomes" id="UP001148737"/>
    </source>
</evidence>
<dbReference type="EMBL" id="JANAKD010002840">
    <property type="protein sequence ID" value="KAJ3472805.1"/>
    <property type="molecule type" value="Genomic_DNA"/>
</dbReference>
<comment type="caution">
    <text evidence="1">The sequence shown here is derived from an EMBL/GenBank/DDBJ whole genome shotgun (WGS) entry which is preliminary data.</text>
</comment>